<dbReference type="AlphaFoldDB" id="A0A1W0E2Z3"/>
<dbReference type="GO" id="GO:0005783">
    <property type="term" value="C:endoplasmic reticulum"/>
    <property type="evidence" value="ECO:0007669"/>
    <property type="project" value="TreeGrafter"/>
</dbReference>
<evidence type="ECO:0000256" key="6">
    <source>
        <dbReference type="ARBA" id="ARBA00023139"/>
    </source>
</evidence>
<dbReference type="InterPro" id="IPR039859">
    <property type="entry name" value="PFA4/ZDH16/20/ERF2-like"/>
</dbReference>
<organism evidence="13 14">
    <name type="scientific">Ecytonucleospora hepatopenaei</name>
    <dbReference type="NCBI Taxonomy" id="646526"/>
    <lineage>
        <taxon>Eukaryota</taxon>
        <taxon>Fungi</taxon>
        <taxon>Fungi incertae sedis</taxon>
        <taxon>Microsporidia</taxon>
        <taxon>Enterocytozoonidae</taxon>
        <taxon>Ecytonucleospora</taxon>
    </lineage>
</organism>
<reference evidence="13 14" key="1">
    <citation type="journal article" date="2017" name="Environ. Microbiol.">
        <title>Decay of the glycolytic pathway and adaptation to intranuclear parasitism within Enterocytozoonidae microsporidia.</title>
        <authorList>
            <person name="Wiredu Boakye D."/>
            <person name="Jaroenlak P."/>
            <person name="Prachumwat A."/>
            <person name="Williams T.A."/>
            <person name="Bateman K.S."/>
            <person name="Itsathitphaisarn O."/>
            <person name="Sritunyalucksana K."/>
            <person name="Paszkiewicz K.H."/>
            <person name="Moore K.A."/>
            <person name="Stentiford G.D."/>
            <person name="Williams B.A."/>
        </authorList>
    </citation>
    <scope>NUCLEOTIDE SEQUENCE [LARGE SCALE GENOMIC DNA]</scope>
    <source>
        <strain evidence="13 14">TH1</strain>
    </source>
</reference>
<evidence type="ECO:0000256" key="1">
    <source>
        <dbReference type="ARBA" id="ARBA00004141"/>
    </source>
</evidence>
<dbReference type="EMBL" id="MNPJ01000028">
    <property type="protein sequence ID" value="OQS53582.1"/>
    <property type="molecule type" value="Genomic_DNA"/>
</dbReference>
<dbReference type="GO" id="GO:0006612">
    <property type="term" value="P:protein targeting to membrane"/>
    <property type="evidence" value="ECO:0007669"/>
    <property type="project" value="TreeGrafter"/>
</dbReference>
<evidence type="ECO:0000313" key="13">
    <source>
        <dbReference type="EMBL" id="OQS53582.1"/>
    </source>
</evidence>
<keyword evidence="14" id="KW-1185">Reference proteome</keyword>
<keyword evidence="4 11" id="KW-1133">Transmembrane helix</keyword>
<feature type="transmembrane region" description="Helical" evidence="11">
    <location>
        <begin position="34"/>
        <end position="55"/>
    </location>
</feature>
<keyword evidence="6" id="KW-0564">Palmitate</keyword>
<evidence type="ECO:0000259" key="12">
    <source>
        <dbReference type="Pfam" id="PF01529"/>
    </source>
</evidence>
<accession>A0A1W0E2Z3</accession>
<evidence type="ECO:0000256" key="5">
    <source>
        <dbReference type="ARBA" id="ARBA00023136"/>
    </source>
</evidence>
<evidence type="ECO:0000256" key="7">
    <source>
        <dbReference type="ARBA" id="ARBA00023288"/>
    </source>
</evidence>
<dbReference type="Proteomes" id="UP000192758">
    <property type="component" value="Unassembled WGS sequence"/>
</dbReference>
<keyword evidence="5 11" id="KW-0472">Membrane</keyword>
<dbReference type="GO" id="GO:0019706">
    <property type="term" value="F:protein-cysteine S-palmitoyltransferase activity"/>
    <property type="evidence" value="ECO:0007669"/>
    <property type="project" value="UniProtKB-EC"/>
</dbReference>
<evidence type="ECO:0000256" key="11">
    <source>
        <dbReference type="RuleBase" id="RU079119"/>
    </source>
</evidence>
<dbReference type="EC" id="2.3.1.225" evidence="11"/>
<keyword evidence="7" id="KW-0449">Lipoprotein</keyword>
<protein>
    <recommendedName>
        <fullName evidence="11">Palmitoyltransferase</fullName>
        <ecNumber evidence="11">2.3.1.225</ecNumber>
    </recommendedName>
</protein>
<gene>
    <name evidence="13" type="primary">PAT06</name>
    <name evidence="13" type="ORF">EHP00_1374</name>
</gene>
<dbReference type="PROSITE" id="PS51257">
    <property type="entry name" value="PROKAR_LIPOPROTEIN"/>
    <property type="match status" value="1"/>
</dbReference>
<comment type="subcellular location">
    <subcellularLocation>
        <location evidence="1">Membrane</location>
        <topology evidence="1">Multi-pass membrane protein</topology>
    </subcellularLocation>
</comment>
<evidence type="ECO:0000256" key="8">
    <source>
        <dbReference type="ARBA" id="ARBA00023315"/>
    </source>
</evidence>
<dbReference type="VEuPathDB" id="MicrosporidiaDB:EHP00_1374"/>
<keyword evidence="2 11" id="KW-0808">Transferase</keyword>
<dbReference type="GO" id="GO:0005794">
    <property type="term" value="C:Golgi apparatus"/>
    <property type="evidence" value="ECO:0007669"/>
    <property type="project" value="TreeGrafter"/>
</dbReference>
<comment type="similarity">
    <text evidence="9">Belongs to the DHHC palmitoyltransferase family. PFA5 subfamily.</text>
</comment>
<evidence type="ECO:0000256" key="3">
    <source>
        <dbReference type="ARBA" id="ARBA00022692"/>
    </source>
</evidence>
<feature type="transmembrane region" description="Helical" evidence="11">
    <location>
        <begin position="6"/>
        <end position="27"/>
    </location>
</feature>
<feature type="domain" description="Palmitoyltransferase DHHC" evidence="12">
    <location>
        <begin position="73"/>
        <end position="136"/>
    </location>
</feature>
<comment type="caution">
    <text evidence="13">The sequence shown here is derived from an EMBL/GenBank/DDBJ whole genome shotgun (WGS) entry which is preliminary data.</text>
</comment>
<dbReference type="InterPro" id="IPR001594">
    <property type="entry name" value="Palmitoyltrfase_DHHC"/>
</dbReference>
<dbReference type="PANTHER" id="PTHR22883">
    <property type="entry name" value="ZINC FINGER DHHC DOMAIN CONTAINING PROTEIN"/>
    <property type="match status" value="1"/>
</dbReference>
<keyword evidence="8 11" id="KW-0012">Acyltransferase</keyword>
<feature type="transmembrane region" description="Helical" evidence="11">
    <location>
        <begin position="142"/>
        <end position="163"/>
    </location>
</feature>
<comment type="domain">
    <text evidence="11">The DHHC domain is required for palmitoyltransferase activity.</text>
</comment>
<evidence type="ECO:0000256" key="10">
    <source>
        <dbReference type="ARBA" id="ARBA00048048"/>
    </source>
</evidence>
<keyword evidence="3 11" id="KW-0812">Transmembrane</keyword>
<feature type="transmembrane region" description="Helical" evidence="11">
    <location>
        <begin position="119"/>
        <end position="135"/>
    </location>
</feature>
<comment type="catalytic activity">
    <reaction evidence="10 11">
        <text>L-cysteinyl-[protein] + hexadecanoyl-CoA = S-hexadecanoyl-L-cysteinyl-[protein] + CoA</text>
        <dbReference type="Rhea" id="RHEA:36683"/>
        <dbReference type="Rhea" id="RHEA-COMP:10131"/>
        <dbReference type="Rhea" id="RHEA-COMP:11032"/>
        <dbReference type="ChEBI" id="CHEBI:29950"/>
        <dbReference type="ChEBI" id="CHEBI:57287"/>
        <dbReference type="ChEBI" id="CHEBI:57379"/>
        <dbReference type="ChEBI" id="CHEBI:74151"/>
        <dbReference type="EC" id="2.3.1.225"/>
    </reaction>
</comment>
<evidence type="ECO:0000256" key="2">
    <source>
        <dbReference type="ARBA" id="ARBA00022679"/>
    </source>
</evidence>
<dbReference type="OrthoDB" id="9909019at2759"/>
<dbReference type="Pfam" id="PF01529">
    <property type="entry name" value="DHHC"/>
    <property type="match status" value="1"/>
</dbReference>
<evidence type="ECO:0000313" key="14">
    <source>
        <dbReference type="Proteomes" id="UP000192758"/>
    </source>
</evidence>
<evidence type="ECO:0000256" key="4">
    <source>
        <dbReference type="ARBA" id="ARBA00022989"/>
    </source>
</evidence>
<dbReference type="PANTHER" id="PTHR22883:SF23">
    <property type="entry name" value="PALMITOYLTRANSFERASE ZDHHC6"/>
    <property type="match status" value="1"/>
</dbReference>
<name>A0A1W0E2Z3_9MICR</name>
<dbReference type="PROSITE" id="PS50216">
    <property type="entry name" value="DHHC"/>
    <property type="match status" value="1"/>
</dbReference>
<evidence type="ECO:0000256" key="9">
    <source>
        <dbReference type="ARBA" id="ARBA00038298"/>
    </source>
</evidence>
<dbReference type="GO" id="GO:0016020">
    <property type="term" value="C:membrane"/>
    <property type="evidence" value="ECO:0007669"/>
    <property type="project" value="UniProtKB-SubCell"/>
</dbReference>
<sequence>MKSDKFLQTLIILLQYTLTCIVLSCYITGILCTILFDFSIIKFYFLSTSFIYYLMALVKSPGSLFDVHDSEVKGICTKCNRIRGIKTKHCSICNKCYNKRDHHCMLLGKCIAQDNIKDFIFMQIFLCGFVFLRAYCGPARMLCGFIGMLLILSIIWFSCIFAFEKTSREIIALDKWTFSLKGCKKILYTLKDSPINIFLPFLKLTATVDF</sequence>
<proteinExistence type="inferred from homology"/>